<accession>A0AAJ1MJ04</accession>
<gene>
    <name evidence="1" type="ORF">PQJ61_01205</name>
</gene>
<dbReference type="EMBL" id="JAQQAL010000006">
    <property type="protein sequence ID" value="MDC7225361.1"/>
    <property type="molecule type" value="Genomic_DNA"/>
</dbReference>
<dbReference type="GO" id="GO:0006777">
    <property type="term" value="P:Mo-molybdopterin cofactor biosynthetic process"/>
    <property type="evidence" value="ECO:0007669"/>
    <property type="project" value="InterPro"/>
</dbReference>
<evidence type="ECO:0008006" key="3">
    <source>
        <dbReference type="Google" id="ProtNLM"/>
    </source>
</evidence>
<dbReference type="Gene3D" id="3.90.1170.40">
    <property type="entry name" value="Molybdopterin biosynthesis MoaE subunit"/>
    <property type="match status" value="1"/>
</dbReference>
<proteinExistence type="predicted"/>
<evidence type="ECO:0000313" key="2">
    <source>
        <dbReference type="Proteomes" id="UP001221217"/>
    </source>
</evidence>
<dbReference type="InterPro" id="IPR036563">
    <property type="entry name" value="MoaE_sf"/>
</dbReference>
<comment type="caution">
    <text evidence="1">The sequence shown here is derived from an EMBL/GenBank/DDBJ whole genome shotgun (WGS) entry which is preliminary data.</text>
</comment>
<dbReference type="Proteomes" id="UP001221217">
    <property type="component" value="Unassembled WGS sequence"/>
</dbReference>
<sequence length="120" mass="13469">MALEDVIKKIKSNPEYTKCGMVLYHNGIVRETSRAGDSVKSLKVHVDWPGVENLIEMQKQREGIVDIVLEIYDEKILTPGEDVMVLAVAGDIRPNVKLVLSDTLEAIKTEFTSKEEVLQD</sequence>
<dbReference type="SUPFAM" id="SSF54690">
    <property type="entry name" value="Molybdopterin synthase subunit MoaE"/>
    <property type="match status" value="1"/>
</dbReference>
<protein>
    <recommendedName>
        <fullName evidence="3">Molybdopterin synthase catalytic subunit</fullName>
    </recommendedName>
</protein>
<name>A0AAJ1MJ04_9SPIO</name>
<reference evidence="1 2" key="1">
    <citation type="submission" date="2022-12" db="EMBL/GenBank/DDBJ databases">
        <title>Metagenome assembled genome from gulf of manar.</title>
        <authorList>
            <person name="Kohli P."/>
            <person name="Pk S."/>
            <person name="Venkata Ramana C."/>
            <person name="Sasikala C."/>
        </authorList>
    </citation>
    <scope>NUCLEOTIDE SEQUENCE [LARGE SCALE GENOMIC DNA]</scope>
    <source>
        <strain evidence="1">JB008</strain>
    </source>
</reference>
<organism evidence="1 2">
    <name type="scientific">Candidatus Thalassospirochaeta sargassi</name>
    <dbReference type="NCBI Taxonomy" id="3119039"/>
    <lineage>
        <taxon>Bacteria</taxon>
        <taxon>Pseudomonadati</taxon>
        <taxon>Spirochaetota</taxon>
        <taxon>Spirochaetia</taxon>
        <taxon>Spirochaetales</taxon>
        <taxon>Spirochaetaceae</taxon>
        <taxon>Candidatus Thalassospirochaeta</taxon>
    </lineage>
</organism>
<evidence type="ECO:0000313" key="1">
    <source>
        <dbReference type="EMBL" id="MDC7225361.1"/>
    </source>
</evidence>
<dbReference type="AlphaFoldDB" id="A0AAJ1MJ04"/>